<dbReference type="EMBL" id="FOIA01000027">
    <property type="protein sequence ID" value="SET43766.1"/>
    <property type="molecule type" value="Genomic_DNA"/>
</dbReference>
<dbReference type="AlphaFoldDB" id="A0A1I0EEV8"/>
<accession>A0A1I0EEV8</accession>
<name>A0A1I0EEV8_9PROT</name>
<dbReference type="Proteomes" id="UP000199345">
    <property type="component" value="Unassembled WGS sequence"/>
</dbReference>
<evidence type="ECO:0000313" key="1">
    <source>
        <dbReference type="EMBL" id="SET43766.1"/>
    </source>
</evidence>
<sequence>MTTRKPKECSKCGGTEFYKCGGCKQCKKERNREWVAKNRDKYLDYMREANKKHAASKKRYHEANKADRLAKDRVRYAIKKHIYNGNKKNKIYDGKTYREHYNELMRKWKRRNKHKTCANEAYRRAMLIQATPPWANKILIEKVYSVSRARTEETGINHNVDHIVPLISDIVCGLHVHENLRVITAKQNINKGNKFNTTTVITTNQ</sequence>
<keyword evidence="2" id="KW-1185">Reference proteome</keyword>
<dbReference type="OrthoDB" id="9100120at2"/>
<proteinExistence type="predicted"/>
<organism evidence="1 2">
    <name type="scientific">Nitrosomonas marina</name>
    <dbReference type="NCBI Taxonomy" id="917"/>
    <lineage>
        <taxon>Bacteria</taxon>
        <taxon>Pseudomonadati</taxon>
        <taxon>Pseudomonadota</taxon>
        <taxon>Betaproteobacteria</taxon>
        <taxon>Nitrosomonadales</taxon>
        <taxon>Nitrosomonadaceae</taxon>
        <taxon>Nitrosomonas</taxon>
    </lineage>
</organism>
<protein>
    <submittedName>
        <fullName evidence="1">Uncharacterized protein</fullName>
    </submittedName>
</protein>
<gene>
    <name evidence="1" type="ORF">SAMN05216326_1273</name>
</gene>
<evidence type="ECO:0000313" key="2">
    <source>
        <dbReference type="Proteomes" id="UP000199345"/>
    </source>
</evidence>
<dbReference type="RefSeq" id="WP_090660145.1">
    <property type="nucleotide sequence ID" value="NZ_FOIA01000027.1"/>
</dbReference>
<reference evidence="2" key="1">
    <citation type="submission" date="2016-10" db="EMBL/GenBank/DDBJ databases">
        <authorList>
            <person name="Varghese N."/>
            <person name="Submissions S."/>
        </authorList>
    </citation>
    <scope>NUCLEOTIDE SEQUENCE [LARGE SCALE GENOMIC DNA]</scope>
    <source>
        <strain evidence="2">Nm71</strain>
    </source>
</reference>